<gene>
    <name evidence="1" type="ORF">CEPIT_LOCUS8257</name>
</gene>
<protein>
    <submittedName>
        <fullName evidence="1">Uncharacterized protein</fullName>
    </submittedName>
</protein>
<proteinExistence type="predicted"/>
<dbReference type="AlphaFoldDB" id="A0AAV0CSR3"/>
<sequence>MNLLRSTVGICIEINISKLLRSKIWINNGDHDFYQFVLYENLPMFCCNCSRFGQNKCPPVVPVIVSTGETIIAHTKVVLVDTSASGDIALLNYVKWCVI</sequence>
<accession>A0AAV0CSR3</accession>
<keyword evidence="2" id="KW-1185">Reference proteome</keyword>
<dbReference type="Proteomes" id="UP001152523">
    <property type="component" value="Unassembled WGS sequence"/>
</dbReference>
<dbReference type="EMBL" id="CAMAPF010000040">
    <property type="protein sequence ID" value="CAH9082864.1"/>
    <property type="molecule type" value="Genomic_DNA"/>
</dbReference>
<comment type="caution">
    <text evidence="1">The sequence shown here is derived from an EMBL/GenBank/DDBJ whole genome shotgun (WGS) entry which is preliminary data.</text>
</comment>
<name>A0AAV0CSR3_9ASTE</name>
<evidence type="ECO:0000313" key="2">
    <source>
        <dbReference type="Proteomes" id="UP001152523"/>
    </source>
</evidence>
<reference evidence="1" key="1">
    <citation type="submission" date="2022-07" db="EMBL/GenBank/DDBJ databases">
        <authorList>
            <person name="Macas J."/>
            <person name="Novak P."/>
            <person name="Neumann P."/>
        </authorList>
    </citation>
    <scope>NUCLEOTIDE SEQUENCE</scope>
</reference>
<organism evidence="1 2">
    <name type="scientific">Cuscuta epithymum</name>
    <dbReference type="NCBI Taxonomy" id="186058"/>
    <lineage>
        <taxon>Eukaryota</taxon>
        <taxon>Viridiplantae</taxon>
        <taxon>Streptophyta</taxon>
        <taxon>Embryophyta</taxon>
        <taxon>Tracheophyta</taxon>
        <taxon>Spermatophyta</taxon>
        <taxon>Magnoliopsida</taxon>
        <taxon>eudicotyledons</taxon>
        <taxon>Gunneridae</taxon>
        <taxon>Pentapetalae</taxon>
        <taxon>asterids</taxon>
        <taxon>lamiids</taxon>
        <taxon>Solanales</taxon>
        <taxon>Convolvulaceae</taxon>
        <taxon>Cuscuteae</taxon>
        <taxon>Cuscuta</taxon>
        <taxon>Cuscuta subgen. Cuscuta</taxon>
    </lineage>
</organism>
<evidence type="ECO:0000313" key="1">
    <source>
        <dbReference type="EMBL" id="CAH9082864.1"/>
    </source>
</evidence>